<dbReference type="PROSITE" id="PS50076">
    <property type="entry name" value="DNAJ_2"/>
    <property type="match status" value="1"/>
</dbReference>
<comment type="caution">
    <text evidence="4">The sequence shown here is derived from an EMBL/GenBank/DDBJ whole genome shotgun (WGS) entry which is preliminary data.</text>
</comment>
<feature type="compositionally biased region" description="Polar residues" evidence="2">
    <location>
        <begin position="330"/>
        <end position="341"/>
    </location>
</feature>
<dbReference type="SMART" id="SM00271">
    <property type="entry name" value="DnaJ"/>
    <property type="match status" value="1"/>
</dbReference>
<feature type="coiled-coil region" evidence="1">
    <location>
        <begin position="60"/>
        <end position="87"/>
    </location>
</feature>
<feature type="domain" description="J" evidence="3">
    <location>
        <begin position="127"/>
        <end position="191"/>
    </location>
</feature>
<proteinExistence type="predicted"/>
<feature type="compositionally biased region" description="Acidic residues" evidence="2">
    <location>
        <begin position="218"/>
        <end position="235"/>
    </location>
</feature>
<evidence type="ECO:0000256" key="1">
    <source>
        <dbReference type="SAM" id="Coils"/>
    </source>
</evidence>
<dbReference type="PANTHER" id="PTHR43908:SF3">
    <property type="entry name" value="AT29763P-RELATED"/>
    <property type="match status" value="1"/>
</dbReference>
<dbReference type="CDD" id="cd06257">
    <property type="entry name" value="DnaJ"/>
    <property type="match status" value="1"/>
</dbReference>
<evidence type="ECO:0000313" key="4">
    <source>
        <dbReference type="EMBL" id="RYO76933.1"/>
    </source>
</evidence>
<evidence type="ECO:0000313" key="5">
    <source>
        <dbReference type="Proteomes" id="UP000294003"/>
    </source>
</evidence>
<accession>A0ABY0GTE1</accession>
<dbReference type="InterPro" id="IPR001623">
    <property type="entry name" value="DnaJ_domain"/>
</dbReference>
<gene>
    <name evidence="4" type="ORF">DL762_009595</name>
</gene>
<dbReference type="Pfam" id="PF00226">
    <property type="entry name" value="DnaJ"/>
    <property type="match status" value="1"/>
</dbReference>
<evidence type="ECO:0000256" key="2">
    <source>
        <dbReference type="SAM" id="MobiDB-lite"/>
    </source>
</evidence>
<name>A0ABY0GTE1_9PEZI</name>
<dbReference type="Gene3D" id="1.10.287.110">
    <property type="entry name" value="DnaJ domain"/>
    <property type="match status" value="1"/>
</dbReference>
<dbReference type="EMBL" id="QJNS01000522">
    <property type="protein sequence ID" value="RYO76933.1"/>
    <property type="molecule type" value="Genomic_DNA"/>
</dbReference>
<reference evidence="4 5" key="1">
    <citation type="submission" date="2018-06" db="EMBL/GenBank/DDBJ databases">
        <title>Complete Genomes of Monosporascus.</title>
        <authorList>
            <person name="Robinson A.J."/>
            <person name="Natvig D.O."/>
        </authorList>
    </citation>
    <scope>NUCLEOTIDE SEQUENCE [LARGE SCALE GENOMIC DNA]</scope>
    <source>
        <strain evidence="4 5">CBS 609.92</strain>
    </source>
</reference>
<feature type="region of interest" description="Disordered" evidence="2">
    <location>
        <begin position="313"/>
        <end position="346"/>
    </location>
</feature>
<sequence length="465" mass="52437">MNRKSPSPRRSRPMAMAKAQNPPQESPAGDHPKQLTSTPHNPPKEPQEELHAALKTISEREAASARLKLEQQTLDEARSTVAKLKADHSSRATIFSEVLEAIKKERTSDPSETEVTEISKLIESNASFYKLLGIKQNDDEGQIRKAQKKLVLKIHPDRNKDKAAEKCIKVINSAADALCDRQKRKEHDTFLKNNPPPNDVDTFDEVFAPGAFDKSSDSDDVMEDYGESDSEDDKEENYLRPSNKVQKLHANMGDRIIRPFFKDLDGPVQAAELTKALDRYNKVIMEDNRTNNMPNINMFIDIQALQDYFEKTRRRANPTKAKSAREKFTQGGSRNNATEDVTMQDAGTDDAVYKELGILAHSSSLRRGAQAMGYNGLKYFHDVDGPNKLSVRMAYEVDDAKAKAYNMSNKTSNIQERQGMYRMLDPKDFEGIVGVAFLPETGNNERTCWTYVRAKIGFALPTHPR</sequence>
<dbReference type="PANTHER" id="PTHR43908">
    <property type="entry name" value="AT29763P-RELATED"/>
    <property type="match status" value="1"/>
</dbReference>
<evidence type="ECO:0000259" key="3">
    <source>
        <dbReference type="PROSITE" id="PS50076"/>
    </source>
</evidence>
<dbReference type="InterPro" id="IPR051100">
    <property type="entry name" value="DnaJ_subfamily_B/C"/>
</dbReference>
<feature type="region of interest" description="Disordered" evidence="2">
    <location>
        <begin position="210"/>
        <end position="237"/>
    </location>
</feature>
<feature type="region of interest" description="Disordered" evidence="2">
    <location>
        <begin position="1"/>
        <end position="50"/>
    </location>
</feature>
<keyword evidence="1" id="KW-0175">Coiled coil</keyword>
<feature type="compositionally biased region" description="Basic residues" evidence="2">
    <location>
        <begin position="1"/>
        <end position="12"/>
    </location>
</feature>
<keyword evidence="5" id="KW-1185">Reference proteome</keyword>
<dbReference type="PRINTS" id="PR00625">
    <property type="entry name" value="JDOMAIN"/>
</dbReference>
<protein>
    <recommendedName>
        <fullName evidence="3">J domain-containing protein</fullName>
    </recommendedName>
</protein>
<dbReference type="Proteomes" id="UP000294003">
    <property type="component" value="Unassembled WGS sequence"/>
</dbReference>
<dbReference type="InterPro" id="IPR036869">
    <property type="entry name" value="J_dom_sf"/>
</dbReference>
<organism evidence="4 5">
    <name type="scientific">Monosporascus cannonballus</name>
    <dbReference type="NCBI Taxonomy" id="155416"/>
    <lineage>
        <taxon>Eukaryota</taxon>
        <taxon>Fungi</taxon>
        <taxon>Dikarya</taxon>
        <taxon>Ascomycota</taxon>
        <taxon>Pezizomycotina</taxon>
        <taxon>Sordariomycetes</taxon>
        <taxon>Xylariomycetidae</taxon>
        <taxon>Xylariales</taxon>
        <taxon>Xylariales incertae sedis</taxon>
        <taxon>Monosporascus</taxon>
    </lineage>
</organism>
<dbReference type="SUPFAM" id="SSF46565">
    <property type="entry name" value="Chaperone J-domain"/>
    <property type="match status" value="1"/>
</dbReference>